<feature type="region of interest" description="Disordered" evidence="1">
    <location>
        <begin position="172"/>
        <end position="197"/>
    </location>
</feature>
<organism evidence="2 3">
    <name type="scientific">Mycobacterium paragordonae</name>
    <dbReference type="NCBI Taxonomy" id="1389713"/>
    <lineage>
        <taxon>Bacteria</taxon>
        <taxon>Bacillati</taxon>
        <taxon>Actinomycetota</taxon>
        <taxon>Actinomycetes</taxon>
        <taxon>Mycobacteriales</taxon>
        <taxon>Mycobacteriaceae</taxon>
        <taxon>Mycobacterium</taxon>
    </lineage>
</organism>
<dbReference type="RefSeq" id="WP_306256089.1">
    <property type="nucleotide sequence ID" value="NZ_JAUFSA010000007.1"/>
</dbReference>
<dbReference type="Proteomes" id="UP001229081">
    <property type="component" value="Unassembled WGS sequence"/>
</dbReference>
<sequence length="309" mass="33965">MTATLTNPDLVTSPPGAAATPADNEQTSPQSVNRSLWTRLHHEFINLTQTRTASTEYAQWRQHHSWYPATAVELASELSDNHSALGAVVSHYQDGSRLAAALLVEAFRPALIAFTRYARLDPCEQLDRSEVRAQIVLSTFYEVAATTDTRNSSVAIGGRLYGETLKRVTRERPHVPQYPAPPCNDNWTAQSKTSRDPSRNIADYSYFSVTHVDVAPVAARTATIDWDAVERKGLARDVLAVARDNAVITTIEYDILCARFLGDALVPVPTLARQFGRSVSYCETKLRRALLKLAAHYRPGESAAVSGAA</sequence>
<feature type="compositionally biased region" description="Polar residues" evidence="1">
    <location>
        <begin position="1"/>
        <end position="10"/>
    </location>
</feature>
<proteinExistence type="predicted"/>
<evidence type="ECO:0000313" key="3">
    <source>
        <dbReference type="Proteomes" id="UP001229081"/>
    </source>
</evidence>
<reference evidence="2" key="1">
    <citation type="submission" date="2023-06" db="EMBL/GenBank/DDBJ databases">
        <title>Identification of two novel mycobacterium reveal diversities and complexities of Mycobacterium gordonae clade.</title>
        <authorList>
            <person name="Matsumoto Y."/>
            <person name="Nakamura S."/>
            <person name="Motooka D."/>
            <person name="Fukushima K."/>
        </authorList>
    </citation>
    <scope>NUCLEOTIDE SEQUENCE</scope>
    <source>
        <strain evidence="2">TY812</strain>
    </source>
</reference>
<name>A0AAJ1SAJ2_9MYCO</name>
<gene>
    <name evidence="2" type="ORF">QXL92_33580</name>
</gene>
<feature type="region of interest" description="Disordered" evidence="1">
    <location>
        <begin position="1"/>
        <end position="32"/>
    </location>
</feature>
<dbReference type="EMBL" id="JAUFSA010000007">
    <property type="protein sequence ID" value="MDP7739660.1"/>
    <property type="molecule type" value="Genomic_DNA"/>
</dbReference>
<comment type="caution">
    <text evidence="2">The sequence shown here is derived from an EMBL/GenBank/DDBJ whole genome shotgun (WGS) entry which is preliminary data.</text>
</comment>
<dbReference type="AlphaFoldDB" id="A0AAJ1SAJ2"/>
<feature type="compositionally biased region" description="Polar residues" evidence="1">
    <location>
        <begin position="23"/>
        <end position="32"/>
    </location>
</feature>
<accession>A0AAJ1SAJ2</accession>
<protein>
    <submittedName>
        <fullName evidence="2">Uncharacterized protein</fullName>
    </submittedName>
</protein>
<evidence type="ECO:0000256" key="1">
    <source>
        <dbReference type="SAM" id="MobiDB-lite"/>
    </source>
</evidence>
<evidence type="ECO:0000313" key="2">
    <source>
        <dbReference type="EMBL" id="MDP7739660.1"/>
    </source>
</evidence>